<dbReference type="SMART" id="SM00315">
    <property type="entry name" value="RGS"/>
    <property type="match status" value="1"/>
</dbReference>
<evidence type="ECO:0000256" key="1">
    <source>
        <dbReference type="ARBA" id="ARBA00004496"/>
    </source>
</evidence>
<feature type="domain" description="RGS" evidence="3">
    <location>
        <begin position="7"/>
        <end position="125"/>
    </location>
</feature>
<dbReference type="OMA" id="YRCAART"/>
<keyword evidence="6" id="KW-1185">Reference proteome</keyword>
<dbReference type="PANTHER" id="PTHR46102:SF2">
    <property type="entry name" value="AXIN"/>
    <property type="match status" value="1"/>
</dbReference>
<dbReference type="HOGENOM" id="CLU_1901439_0_0_1"/>
<gene>
    <name evidence="5" type="primary">20196362</name>
    <name evidence="4" type="ORF">HELRODRAFT_136825</name>
</gene>
<keyword evidence="2" id="KW-0963">Cytoplasm</keyword>
<dbReference type="CTD" id="20196362"/>
<dbReference type="RefSeq" id="XP_009012923.1">
    <property type="nucleotide sequence ID" value="XM_009014675.1"/>
</dbReference>
<dbReference type="EMBL" id="KB096023">
    <property type="protein sequence ID" value="ESO08901.1"/>
    <property type="molecule type" value="Genomic_DNA"/>
</dbReference>
<dbReference type="PANTHER" id="PTHR46102">
    <property type="entry name" value="AXIN"/>
    <property type="match status" value="1"/>
</dbReference>
<accession>T1EIG2</accession>
<dbReference type="KEGG" id="hro:HELRODRAFT_136825"/>
<dbReference type="EnsemblMetazoa" id="HelroT136825">
    <property type="protein sequence ID" value="HelroP136825"/>
    <property type="gene ID" value="HelroG136825"/>
</dbReference>
<dbReference type="Gene3D" id="1.10.196.10">
    <property type="match status" value="1"/>
</dbReference>
<dbReference type="GO" id="GO:0005737">
    <property type="term" value="C:cytoplasm"/>
    <property type="evidence" value="ECO:0007669"/>
    <property type="project" value="UniProtKB-SubCell"/>
</dbReference>
<evidence type="ECO:0000313" key="4">
    <source>
        <dbReference type="EMBL" id="ESO08901.1"/>
    </source>
</evidence>
<dbReference type="STRING" id="6412.T1EIG2"/>
<reference evidence="6" key="1">
    <citation type="submission" date="2012-12" db="EMBL/GenBank/DDBJ databases">
        <authorList>
            <person name="Hellsten U."/>
            <person name="Grimwood J."/>
            <person name="Chapman J.A."/>
            <person name="Shapiro H."/>
            <person name="Aerts A."/>
            <person name="Otillar R.P."/>
            <person name="Terry A.Y."/>
            <person name="Boore J.L."/>
            <person name="Simakov O."/>
            <person name="Marletaz F."/>
            <person name="Cho S.-J."/>
            <person name="Edsinger-Gonzales E."/>
            <person name="Havlak P."/>
            <person name="Kuo D.-H."/>
            <person name="Larsson T."/>
            <person name="Lv J."/>
            <person name="Arendt D."/>
            <person name="Savage R."/>
            <person name="Osoegawa K."/>
            <person name="de Jong P."/>
            <person name="Lindberg D.R."/>
            <person name="Seaver E.C."/>
            <person name="Weisblat D.A."/>
            <person name="Putnam N.H."/>
            <person name="Grigoriev I.V."/>
            <person name="Rokhsar D.S."/>
        </authorList>
    </citation>
    <scope>NUCLEOTIDE SEQUENCE</scope>
</reference>
<dbReference type="InterPro" id="IPR016137">
    <property type="entry name" value="RGS"/>
</dbReference>
<dbReference type="SUPFAM" id="SSF48097">
    <property type="entry name" value="Regulator of G-protein signaling, RGS"/>
    <property type="match status" value="1"/>
</dbReference>
<dbReference type="Gene3D" id="1.10.167.10">
    <property type="entry name" value="Regulator of G-protein Signalling 4, domain 2"/>
    <property type="match status" value="1"/>
</dbReference>
<dbReference type="InterPro" id="IPR044926">
    <property type="entry name" value="RGS_subdomain_2"/>
</dbReference>
<sequence>HLKWTESFHNLMQDIDGVKLFKEYLKGDNFSDKLIDFHFACLGFKIKVSTDPENFSNLAKSIYKKFIKGDSMPLKSSVKKQIVEALKTKNINESIFDVAQAEIDLILKTNHYPAFLTSDIFIKFAETELENSKI</sequence>
<organism evidence="5 6">
    <name type="scientific">Helobdella robusta</name>
    <name type="common">Californian leech</name>
    <dbReference type="NCBI Taxonomy" id="6412"/>
    <lineage>
        <taxon>Eukaryota</taxon>
        <taxon>Metazoa</taxon>
        <taxon>Spiralia</taxon>
        <taxon>Lophotrochozoa</taxon>
        <taxon>Annelida</taxon>
        <taxon>Clitellata</taxon>
        <taxon>Hirudinea</taxon>
        <taxon>Rhynchobdellida</taxon>
        <taxon>Glossiphoniidae</taxon>
        <taxon>Helobdella</taxon>
    </lineage>
</organism>
<evidence type="ECO:0000259" key="3">
    <source>
        <dbReference type="PROSITE" id="PS50132"/>
    </source>
</evidence>
<dbReference type="Proteomes" id="UP000015101">
    <property type="component" value="Unassembled WGS sequence"/>
</dbReference>
<protein>
    <recommendedName>
        <fullName evidence="3">RGS domain-containing protein</fullName>
    </recommendedName>
</protein>
<dbReference type="GeneID" id="20196362"/>
<reference evidence="4 6" key="2">
    <citation type="journal article" date="2013" name="Nature">
        <title>Insights into bilaterian evolution from three spiralian genomes.</title>
        <authorList>
            <person name="Simakov O."/>
            <person name="Marletaz F."/>
            <person name="Cho S.J."/>
            <person name="Edsinger-Gonzales E."/>
            <person name="Havlak P."/>
            <person name="Hellsten U."/>
            <person name="Kuo D.H."/>
            <person name="Larsson T."/>
            <person name="Lv J."/>
            <person name="Arendt D."/>
            <person name="Savage R."/>
            <person name="Osoegawa K."/>
            <person name="de Jong P."/>
            <person name="Grimwood J."/>
            <person name="Chapman J.A."/>
            <person name="Shapiro H."/>
            <person name="Aerts A."/>
            <person name="Otillar R.P."/>
            <person name="Terry A.Y."/>
            <person name="Boore J.L."/>
            <person name="Grigoriev I.V."/>
            <person name="Lindberg D.R."/>
            <person name="Seaver E.C."/>
            <person name="Weisblat D.A."/>
            <person name="Putnam N.H."/>
            <person name="Rokhsar D.S."/>
        </authorList>
    </citation>
    <scope>NUCLEOTIDE SEQUENCE</scope>
</reference>
<dbReference type="GO" id="GO:0090090">
    <property type="term" value="P:negative regulation of canonical Wnt signaling pathway"/>
    <property type="evidence" value="ECO:0007669"/>
    <property type="project" value="InterPro"/>
</dbReference>
<reference evidence="5" key="3">
    <citation type="submission" date="2015-06" db="UniProtKB">
        <authorList>
            <consortium name="EnsemblMetazoa"/>
        </authorList>
    </citation>
    <scope>IDENTIFICATION</scope>
</reference>
<name>T1EIG2_HELRO</name>
<dbReference type="AlphaFoldDB" id="T1EIG2"/>
<dbReference type="EMBL" id="AMQM01003104">
    <property type="status" value="NOT_ANNOTATED_CDS"/>
    <property type="molecule type" value="Genomic_DNA"/>
</dbReference>
<dbReference type="InterPro" id="IPR036305">
    <property type="entry name" value="RGS_sf"/>
</dbReference>
<dbReference type="InterPro" id="IPR043581">
    <property type="entry name" value="Axin-like"/>
</dbReference>
<dbReference type="PRINTS" id="PR01301">
    <property type="entry name" value="RGSPROTEIN"/>
</dbReference>
<dbReference type="OrthoDB" id="10007451at2759"/>
<proteinExistence type="predicted"/>
<evidence type="ECO:0000256" key="2">
    <source>
        <dbReference type="ARBA" id="ARBA00022490"/>
    </source>
</evidence>
<evidence type="ECO:0000313" key="5">
    <source>
        <dbReference type="EnsemblMetazoa" id="HelroP136825"/>
    </source>
</evidence>
<dbReference type="PROSITE" id="PS50132">
    <property type="entry name" value="RGS"/>
    <property type="match status" value="1"/>
</dbReference>
<comment type="subcellular location">
    <subcellularLocation>
        <location evidence="1">Cytoplasm</location>
    </subcellularLocation>
</comment>
<evidence type="ECO:0000313" key="6">
    <source>
        <dbReference type="Proteomes" id="UP000015101"/>
    </source>
</evidence>
<dbReference type="eggNOG" id="KOG3589">
    <property type="taxonomic scope" value="Eukaryota"/>
</dbReference>
<dbReference type="Pfam" id="PF00615">
    <property type="entry name" value="RGS"/>
    <property type="match status" value="1"/>
</dbReference>
<dbReference type="InParanoid" id="T1EIG2"/>
<dbReference type="InterPro" id="IPR024066">
    <property type="entry name" value="RGS_subdom1/3"/>
</dbReference>